<dbReference type="EMBL" id="JAAIUW010000008">
    <property type="protein sequence ID" value="KAF7819227.1"/>
    <property type="molecule type" value="Genomic_DNA"/>
</dbReference>
<protein>
    <submittedName>
        <fullName evidence="2">Transmembrane channel-like protein</fullName>
    </submittedName>
</protein>
<name>A0A834TDY7_9FABA</name>
<dbReference type="AlphaFoldDB" id="A0A834TDY7"/>
<accession>A0A834TDY7</accession>
<feature type="compositionally biased region" description="Basic and acidic residues" evidence="1">
    <location>
        <begin position="127"/>
        <end position="136"/>
    </location>
</feature>
<evidence type="ECO:0000256" key="1">
    <source>
        <dbReference type="SAM" id="MobiDB-lite"/>
    </source>
</evidence>
<keyword evidence="3" id="KW-1185">Reference proteome</keyword>
<reference evidence="2" key="1">
    <citation type="submission" date="2020-09" db="EMBL/GenBank/DDBJ databases">
        <title>Genome-Enabled Discovery of Anthraquinone Biosynthesis in Senna tora.</title>
        <authorList>
            <person name="Kang S.-H."/>
            <person name="Pandey R.P."/>
            <person name="Lee C.-M."/>
            <person name="Sim J.-S."/>
            <person name="Jeong J.-T."/>
            <person name="Choi B.-S."/>
            <person name="Jung M."/>
            <person name="Ginzburg D."/>
            <person name="Zhao K."/>
            <person name="Won S.Y."/>
            <person name="Oh T.-J."/>
            <person name="Yu Y."/>
            <person name="Kim N.-H."/>
            <person name="Lee O.R."/>
            <person name="Lee T.-H."/>
            <person name="Bashyal P."/>
            <person name="Kim T.-S."/>
            <person name="Lee W.-H."/>
            <person name="Kawkins C."/>
            <person name="Kim C.-K."/>
            <person name="Kim J.S."/>
            <person name="Ahn B.O."/>
            <person name="Rhee S.Y."/>
            <person name="Sohng J.K."/>
        </authorList>
    </citation>
    <scope>NUCLEOTIDE SEQUENCE</scope>
    <source>
        <tissue evidence="2">Leaf</tissue>
    </source>
</reference>
<gene>
    <name evidence="2" type="ORF">G2W53_024682</name>
</gene>
<proteinExistence type="predicted"/>
<evidence type="ECO:0000313" key="2">
    <source>
        <dbReference type="EMBL" id="KAF7819227.1"/>
    </source>
</evidence>
<evidence type="ECO:0000313" key="3">
    <source>
        <dbReference type="Proteomes" id="UP000634136"/>
    </source>
</evidence>
<dbReference type="OrthoDB" id="693939at2759"/>
<feature type="region of interest" description="Disordered" evidence="1">
    <location>
        <begin position="103"/>
        <end position="161"/>
    </location>
</feature>
<dbReference type="PANTHER" id="PTHR33474">
    <property type="entry name" value="TRANSMEMBRANE PROTEIN"/>
    <property type="match status" value="1"/>
</dbReference>
<dbReference type="Proteomes" id="UP000634136">
    <property type="component" value="Unassembled WGS sequence"/>
</dbReference>
<comment type="caution">
    <text evidence="2">The sequence shown here is derived from an EMBL/GenBank/DDBJ whole genome shotgun (WGS) entry which is preliminary data.</text>
</comment>
<sequence>MGEPQICQSFPRDPSNGTSNLLVLGSSQIPEGLLLSIVAVKAHRYEIVKPSEARLTATVRPTVQGASTAFCVGILGFSPHLKKTQFLSEQVFSGIQGRLLSNREESPYSTQARGRVVDAQGLELEETMEKEGRMDLESEDYPGTGANNRHDPRSPGADFRN</sequence>
<dbReference type="PANTHER" id="PTHR33474:SF28">
    <property type="entry name" value="OS01G0815400 PROTEIN"/>
    <property type="match status" value="1"/>
</dbReference>
<keyword evidence="2" id="KW-0472">Membrane</keyword>
<feature type="compositionally biased region" description="Basic and acidic residues" evidence="1">
    <location>
        <begin position="148"/>
        <end position="161"/>
    </location>
</feature>
<keyword evidence="2" id="KW-0812">Transmembrane</keyword>
<organism evidence="2 3">
    <name type="scientific">Senna tora</name>
    <dbReference type="NCBI Taxonomy" id="362788"/>
    <lineage>
        <taxon>Eukaryota</taxon>
        <taxon>Viridiplantae</taxon>
        <taxon>Streptophyta</taxon>
        <taxon>Embryophyta</taxon>
        <taxon>Tracheophyta</taxon>
        <taxon>Spermatophyta</taxon>
        <taxon>Magnoliopsida</taxon>
        <taxon>eudicotyledons</taxon>
        <taxon>Gunneridae</taxon>
        <taxon>Pentapetalae</taxon>
        <taxon>rosids</taxon>
        <taxon>fabids</taxon>
        <taxon>Fabales</taxon>
        <taxon>Fabaceae</taxon>
        <taxon>Caesalpinioideae</taxon>
        <taxon>Cassia clade</taxon>
        <taxon>Senna</taxon>
    </lineage>
</organism>